<sequence length="108" mass="12021">MVRRGVAVLALASLSAIGVFASGTMAAQPQAAEDEVMQITWLGRTHDRGFPEGSFLHQILEERFNVDLIEPSLMNYKDAEKFYLLAAANDLPDTGVVRLDHNRAYDRE</sequence>
<feature type="signal peptide" evidence="1">
    <location>
        <begin position="1"/>
        <end position="26"/>
    </location>
</feature>
<dbReference type="Proteomes" id="UP001174909">
    <property type="component" value="Unassembled WGS sequence"/>
</dbReference>
<evidence type="ECO:0008006" key="4">
    <source>
        <dbReference type="Google" id="ProtNLM"/>
    </source>
</evidence>
<name>A0AA35WDD3_GEOBA</name>
<organism evidence="2 3">
    <name type="scientific">Geodia barretti</name>
    <name type="common">Barrett's horny sponge</name>
    <dbReference type="NCBI Taxonomy" id="519541"/>
    <lineage>
        <taxon>Eukaryota</taxon>
        <taxon>Metazoa</taxon>
        <taxon>Porifera</taxon>
        <taxon>Demospongiae</taxon>
        <taxon>Heteroscleromorpha</taxon>
        <taxon>Tetractinellida</taxon>
        <taxon>Astrophorina</taxon>
        <taxon>Geodiidae</taxon>
        <taxon>Geodia</taxon>
    </lineage>
</organism>
<gene>
    <name evidence="2" type="ORF">GBAR_LOCUS6892</name>
</gene>
<evidence type="ECO:0000313" key="2">
    <source>
        <dbReference type="EMBL" id="CAI8010450.1"/>
    </source>
</evidence>
<feature type="chain" id="PRO_5041232633" description="Carbohydrate ABC transporter substrate-binding protein" evidence="1">
    <location>
        <begin position="27"/>
        <end position="108"/>
    </location>
</feature>
<dbReference type="EMBL" id="CASHTH010001036">
    <property type="protein sequence ID" value="CAI8010450.1"/>
    <property type="molecule type" value="Genomic_DNA"/>
</dbReference>
<evidence type="ECO:0000256" key="1">
    <source>
        <dbReference type="SAM" id="SignalP"/>
    </source>
</evidence>
<comment type="caution">
    <text evidence="2">The sequence shown here is derived from an EMBL/GenBank/DDBJ whole genome shotgun (WGS) entry which is preliminary data.</text>
</comment>
<dbReference type="AlphaFoldDB" id="A0AA35WDD3"/>
<keyword evidence="1" id="KW-0732">Signal</keyword>
<accession>A0AA35WDD3</accession>
<protein>
    <recommendedName>
        <fullName evidence="4">Carbohydrate ABC transporter substrate-binding protein</fullName>
    </recommendedName>
</protein>
<reference evidence="2" key="1">
    <citation type="submission" date="2023-03" db="EMBL/GenBank/DDBJ databases">
        <authorList>
            <person name="Steffen K."/>
            <person name="Cardenas P."/>
        </authorList>
    </citation>
    <scope>NUCLEOTIDE SEQUENCE</scope>
</reference>
<keyword evidence="3" id="KW-1185">Reference proteome</keyword>
<evidence type="ECO:0000313" key="3">
    <source>
        <dbReference type="Proteomes" id="UP001174909"/>
    </source>
</evidence>
<proteinExistence type="predicted"/>